<keyword evidence="5" id="KW-1185">Reference proteome</keyword>
<sequence length="144" mass="16021">MLPAHGLRAGRRDQLRRHHRQARPVSRAADNDRRGLREYEAAGQFEADAFAEAVLDIVAQIPPGLVMSYGGIAAELGSRASRQVGKVMAHYGSEVPWWRVVHSDGRPADGHEDEALASYRAEGTPLRHSPSGYRIAMRDATWRR</sequence>
<gene>
    <name evidence="4" type="ORF">D7I44_04780</name>
</gene>
<evidence type="ECO:0000256" key="2">
    <source>
        <dbReference type="SAM" id="MobiDB-lite"/>
    </source>
</evidence>
<feature type="domain" description="Methylated-DNA-[protein]-cysteine S-methyltransferase DNA binding" evidence="3">
    <location>
        <begin position="50"/>
        <end position="109"/>
    </location>
</feature>
<dbReference type="InterPro" id="IPR036388">
    <property type="entry name" value="WH-like_DNA-bd_sf"/>
</dbReference>
<dbReference type="InterPro" id="IPR036217">
    <property type="entry name" value="MethylDNA_cys_MeTrfase_DNAb"/>
</dbReference>
<reference evidence="4 5" key="1">
    <citation type="submission" date="2018-09" db="EMBL/GenBank/DDBJ databases">
        <title>Genome sequencing of strain 2DFW10M-5.</title>
        <authorList>
            <person name="Heo J."/>
            <person name="Kim S.-J."/>
            <person name="Kwon S.-W."/>
        </authorList>
    </citation>
    <scope>NUCLEOTIDE SEQUENCE [LARGE SCALE GENOMIC DNA]</scope>
    <source>
        <strain evidence="4 5">2DFW10M-5</strain>
    </source>
</reference>
<dbReference type="Gene3D" id="1.10.10.10">
    <property type="entry name" value="Winged helix-like DNA-binding domain superfamily/Winged helix DNA-binding domain"/>
    <property type="match status" value="1"/>
</dbReference>
<dbReference type="KEGG" id="gry:D7I44_04780"/>
<dbReference type="PANTHER" id="PTHR42942">
    <property type="entry name" value="6-O-METHYLGUANINE DNA METHYLTRANSFERASE"/>
    <property type="match status" value="1"/>
</dbReference>
<evidence type="ECO:0000259" key="3">
    <source>
        <dbReference type="Pfam" id="PF01035"/>
    </source>
</evidence>
<keyword evidence="4" id="KW-0489">Methyltransferase</keyword>
<dbReference type="InterPro" id="IPR052520">
    <property type="entry name" value="ATL_DNA_repair"/>
</dbReference>
<keyword evidence="4" id="KW-0808">Transferase</keyword>
<dbReference type="PANTHER" id="PTHR42942:SF1">
    <property type="entry name" value="ALKYLTRANSFERASE-LIKE PROTEIN 1"/>
    <property type="match status" value="1"/>
</dbReference>
<accession>A0A387BLF0</accession>
<dbReference type="AlphaFoldDB" id="A0A387BLF0"/>
<proteinExistence type="predicted"/>
<feature type="region of interest" description="Disordered" evidence="2">
    <location>
        <begin position="1"/>
        <end position="32"/>
    </location>
</feature>
<dbReference type="Proteomes" id="UP000275069">
    <property type="component" value="Chromosome"/>
</dbReference>
<organism evidence="4 5">
    <name type="scientific">Gryllotalpicola protaetiae</name>
    <dbReference type="NCBI Taxonomy" id="2419771"/>
    <lineage>
        <taxon>Bacteria</taxon>
        <taxon>Bacillati</taxon>
        <taxon>Actinomycetota</taxon>
        <taxon>Actinomycetes</taxon>
        <taxon>Micrococcales</taxon>
        <taxon>Microbacteriaceae</taxon>
        <taxon>Gryllotalpicola</taxon>
    </lineage>
</organism>
<evidence type="ECO:0000313" key="5">
    <source>
        <dbReference type="Proteomes" id="UP000275069"/>
    </source>
</evidence>
<dbReference type="SUPFAM" id="SSF46767">
    <property type="entry name" value="Methylated DNA-protein cysteine methyltransferase, C-terminal domain"/>
    <property type="match status" value="1"/>
</dbReference>
<name>A0A387BLF0_9MICO</name>
<dbReference type="CDD" id="cd06445">
    <property type="entry name" value="ATase"/>
    <property type="match status" value="1"/>
</dbReference>
<dbReference type="GO" id="GO:0032259">
    <property type="term" value="P:methylation"/>
    <property type="evidence" value="ECO:0007669"/>
    <property type="project" value="UniProtKB-KW"/>
</dbReference>
<protein>
    <submittedName>
        <fullName evidence="4">Cysteine methyltransferase</fullName>
    </submittedName>
</protein>
<dbReference type="EMBL" id="CP032624">
    <property type="protein sequence ID" value="AYG02904.1"/>
    <property type="molecule type" value="Genomic_DNA"/>
</dbReference>
<evidence type="ECO:0000256" key="1">
    <source>
        <dbReference type="ARBA" id="ARBA00022763"/>
    </source>
</evidence>
<evidence type="ECO:0000313" key="4">
    <source>
        <dbReference type="EMBL" id="AYG02904.1"/>
    </source>
</evidence>
<dbReference type="GO" id="GO:0006281">
    <property type="term" value="P:DNA repair"/>
    <property type="evidence" value="ECO:0007669"/>
    <property type="project" value="InterPro"/>
</dbReference>
<dbReference type="InterPro" id="IPR014048">
    <property type="entry name" value="MethylDNA_cys_MeTrfase_DNA-bd"/>
</dbReference>
<dbReference type="GO" id="GO:0008168">
    <property type="term" value="F:methyltransferase activity"/>
    <property type="evidence" value="ECO:0007669"/>
    <property type="project" value="UniProtKB-KW"/>
</dbReference>
<dbReference type="OrthoDB" id="9132167at2"/>
<keyword evidence="1" id="KW-0227">DNA damage</keyword>
<dbReference type="Pfam" id="PF01035">
    <property type="entry name" value="DNA_binding_1"/>
    <property type="match status" value="1"/>
</dbReference>